<dbReference type="InterPro" id="IPR010982">
    <property type="entry name" value="Lambda_DNA-bd_dom_sf"/>
</dbReference>
<evidence type="ECO:0000256" key="1">
    <source>
        <dbReference type="ARBA" id="ARBA00023015"/>
    </source>
</evidence>
<evidence type="ECO:0000313" key="6">
    <source>
        <dbReference type="Proteomes" id="UP000309128"/>
    </source>
</evidence>
<sequence length="370" mass="40108">MVAPERRRRVTISDVAKHAGVSKAAVSKVIRNDYGVSQAMRDRVKRAIDELGYRPQAAARALRGRAFTIGVLMQHIGIPFYAEIVTGLVDELAESEYQAIMIQGGTRDKTEKRAIDALIDRQVDGILMIAPLAARTHLEQVAREIPTLVLGRHDRSPAYDSIVDDDRVGSELVMEHLIGLGHRRIGHITFDKEHGQAADRTPQIRAETYERVMREHDLAGEIAVATTSYTEEGGYDGARELLGRSPRPTAIFAGSDEAALGVLAALHEAGLSVPGDVSVAGYDNTKLAAHPNIALTTVNQDGVVMGRTAGRLLLERIEGRTSAAHFSVIPSLVVRRSTASPRPCPAGTETQMPARTVRDVTAADAVRRRG</sequence>
<dbReference type="InterPro" id="IPR046335">
    <property type="entry name" value="LacI/GalR-like_sensor"/>
</dbReference>
<dbReference type="PANTHER" id="PTHR30146:SF153">
    <property type="entry name" value="LACTOSE OPERON REPRESSOR"/>
    <property type="match status" value="1"/>
</dbReference>
<gene>
    <name evidence="5" type="ORF">ETD86_26120</name>
</gene>
<dbReference type="CDD" id="cd06267">
    <property type="entry name" value="PBP1_LacI_sugar_binding-like"/>
    <property type="match status" value="1"/>
</dbReference>
<dbReference type="Gene3D" id="3.40.50.2300">
    <property type="match status" value="2"/>
</dbReference>
<dbReference type="SUPFAM" id="SSF47413">
    <property type="entry name" value="lambda repressor-like DNA-binding domains"/>
    <property type="match status" value="1"/>
</dbReference>
<dbReference type="CDD" id="cd01392">
    <property type="entry name" value="HTH_LacI"/>
    <property type="match status" value="1"/>
</dbReference>
<dbReference type="OrthoDB" id="59108at2"/>
<proteinExistence type="predicted"/>
<dbReference type="PROSITE" id="PS00356">
    <property type="entry name" value="HTH_LACI_1"/>
    <property type="match status" value="1"/>
</dbReference>
<dbReference type="GO" id="GO:0003700">
    <property type="term" value="F:DNA-binding transcription factor activity"/>
    <property type="evidence" value="ECO:0007669"/>
    <property type="project" value="TreeGrafter"/>
</dbReference>
<keyword evidence="6" id="KW-1185">Reference proteome</keyword>
<organism evidence="5 6">
    <name type="scientific">Nonomuraea turkmeniaca</name>
    <dbReference type="NCBI Taxonomy" id="103838"/>
    <lineage>
        <taxon>Bacteria</taxon>
        <taxon>Bacillati</taxon>
        <taxon>Actinomycetota</taxon>
        <taxon>Actinomycetes</taxon>
        <taxon>Streptosporangiales</taxon>
        <taxon>Streptosporangiaceae</taxon>
        <taxon>Nonomuraea</taxon>
    </lineage>
</organism>
<dbReference type="SMART" id="SM00354">
    <property type="entry name" value="HTH_LACI"/>
    <property type="match status" value="1"/>
</dbReference>
<dbReference type="EMBL" id="VCKY01000094">
    <property type="protein sequence ID" value="TMR15907.1"/>
    <property type="molecule type" value="Genomic_DNA"/>
</dbReference>
<evidence type="ECO:0000259" key="4">
    <source>
        <dbReference type="PROSITE" id="PS50932"/>
    </source>
</evidence>
<name>A0A5S4FDY1_9ACTN</name>
<dbReference type="Pfam" id="PF13377">
    <property type="entry name" value="Peripla_BP_3"/>
    <property type="match status" value="1"/>
</dbReference>
<protein>
    <submittedName>
        <fullName evidence="5">LacI family transcriptional regulator</fullName>
    </submittedName>
</protein>
<accession>A0A5S4FDY1</accession>
<dbReference type="GO" id="GO:0000976">
    <property type="term" value="F:transcription cis-regulatory region binding"/>
    <property type="evidence" value="ECO:0007669"/>
    <property type="project" value="TreeGrafter"/>
</dbReference>
<reference evidence="5 6" key="1">
    <citation type="submission" date="2019-05" db="EMBL/GenBank/DDBJ databases">
        <title>Draft genome sequence of Nonomuraea turkmeniaca DSM 43926.</title>
        <authorList>
            <person name="Saricaoglu S."/>
            <person name="Isik K."/>
        </authorList>
    </citation>
    <scope>NUCLEOTIDE SEQUENCE [LARGE SCALE GENOMIC DNA]</scope>
    <source>
        <strain evidence="5 6">DSM 43926</strain>
    </source>
</reference>
<dbReference type="PANTHER" id="PTHR30146">
    <property type="entry name" value="LACI-RELATED TRANSCRIPTIONAL REPRESSOR"/>
    <property type="match status" value="1"/>
</dbReference>
<evidence type="ECO:0000256" key="3">
    <source>
        <dbReference type="ARBA" id="ARBA00023163"/>
    </source>
</evidence>
<keyword evidence="2" id="KW-0238">DNA-binding</keyword>
<feature type="domain" description="HTH lacI-type" evidence="4">
    <location>
        <begin position="10"/>
        <end position="64"/>
    </location>
</feature>
<dbReference type="SUPFAM" id="SSF53822">
    <property type="entry name" value="Periplasmic binding protein-like I"/>
    <property type="match status" value="1"/>
</dbReference>
<dbReference type="Gene3D" id="1.10.260.40">
    <property type="entry name" value="lambda repressor-like DNA-binding domains"/>
    <property type="match status" value="1"/>
</dbReference>
<evidence type="ECO:0000256" key="2">
    <source>
        <dbReference type="ARBA" id="ARBA00023125"/>
    </source>
</evidence>
<comment type="caution">
    <text evidence="5">The sequence shown here is derived from an EMBL/GenBank/DDBJ whole genome shotgun (WGS) entry which is preliminary data.</text>
</comment>
<dbReference type="InterPro" id="IPR000843">
    <property type="entry name" value="HTH_LacI"/>
</dbReference>
<dbReference type="Pfam" id="PF00356">
    <property type="entry name" value="LacI"/>
    <property type="match status" value="1"/>
</dbReference>
<evidence type="ECO:0000313" key="5">
    <source>
        <dbReference type="EMBL" id="TMR15907.1"/>
    </source>
</evidence>
<dbReference type="PROSITE" id="PS50932">
    <property type="entry name" value="HTH_LACI_2"/>
    <property type="match status" value="1"/>
</dbReference>
<dbReference type="AlphaFoldDB" id="A0A5S4FDY1"/>
<keyword evidence="1" id="KW-0805">Transcription regulation</keyword>
<dbReference type="Proteomes" id="UP000309128">
    <property type="component" value="Unassembled WGS sequence"/>
</dbReference>
<keyword evidence="3" id="KW-0804">Transcription</keyword>
<dbReference type="InterPro" id="IPR028082">
    <property type="entry name" value="Peripla_BP_I"/>
</dbReference>